<dbReference type="InterPro" id="IPR036086">
    <property type="entry name" value="ParB/Sulfiredoxin_sf"/>
</dbReference>
<accession>A0A931G5S4</accession>
<reference evidence="2" key="1">
    <citation type="submission" date="2020-11" db="EMBL/GenBank/DDBJ databases">
        <title>Isolation and identification of active actinomycetes.</title>
        <authorList>
            <person name="Sun X."/>
        </authorList>
    </citation>
    <scope>NUCLEOTIDE SEQUENCE</scope>
    <source>
        <strain evidence="2">NEAU-A11</strain>
    </source>
</reference>
<dbReference type="SUPFAM" id="SSF110849">
    <property type="entry name" value="ParB/Sulfiredoxin"/>
    <property type="match status" value="1"/>
</dbReference>
<comment type="caution">
    <text evidence="2">The sequence shown here is derived from an EMBL/GenBank/DDBJ whole genome shotgun (WGS) entry which is preliminary data.</text>
</comment>
<name>A0A931G5S4_9ACTN</name>
<dbReference type="SMART" id="SM00470">
    <property type="entry name" value="ParB"/>
    <property type="match status" value="1"/>
</dbReference>
<dbReference type="Gene3D" id="3.90.1530.10">
    <property type="entry name" value="Conserved hypothetical protein from pyrococcus furiosus pfu- 392566-001, ParB domain"/>
    <property type="match status" value="1"/>
</dbReference>
<evidence type="ECO:0000259" key="1">
    <source>
        <dbReference type="SMART" id="SM00470"/>
    </source>
</evidence>
<proteinExistence type="predicted"/>
<dbReference type="InterPro" id="IPR003115">
    <property type="entry name" value="ParB_N"/>
</dbReference>
<protein>
    <submittedName>
        <fullName evidence="2">ParB N-terminal domain-containing protein</fullName>
    </submittedName>
</protein>
<feature type="domain" description="ParB-like N-terminal" evidence="1">
    <location>
        <begin position="19"/>
        <end position="102"/>
    </location>
</feature>
<keyword evidence="3" id="KW-1185">Reference proteome</keyword>
<dbReference type="Proteomes" id="UP000598146">
    <property type="component" value="Unassembled WGS sequence"/>
</dbReference>
<organism evidence="2 3">
    <name type="scientific">Actinoplanes aureus</name>
    <dbReference type="NCBI Taxonomy" id="2792083"/>
    <lineage>
        <taxon>Bacteria</taxon>
        <taxon>Bacillati</taxon>
        <taxon>Actinomycetota</taxon>
        <taxon>Actinomycetes</taxon>
        <taxon>Micromonosporales</taxon>
        <taxon>Micromonosporaceae</taxon>
        <taxon>Actinoplanes</taxon>
    </lineage>
</organism>
<sequence>MLSSAEFLEADDVRRGFPVAVPISSLLPGYSPRLGGENPEHVQLLATASGLPPILVHRRTMKVIDGMHRLRAAKLRGDRTISVTFFDGDDAEAFLLSVDANLKHGLPLSRSDREAAAGRILGLFGHMSDRAVAAAVGLSPTTVSMIRRRLVPPAAAEGSRVGRDGRVRPVDGSAGRRRAGEFIALKPDAPLRAIAKEAGVSVGTARDVRERLRAGQDPVLTSQRGAVEYRRRRTGGARESACWPAVRENLSRDPAVRYAEKGRVFVRWVDAHVIERAEWAELVAAVPPHWRESMADVARSCAAAWQALADELEDPA</sequence>
<dbReference type="EMBL" id="JADQTO010000021">
    <property type="protein sequence ID" value="MBG0566534.1"/>
    <property type="molecule type" value="Genomic_DNA"/>
</dbReference>
<gene>
    <name evidence="2" type="ORF">I4J89_34325</name>
</gene>
<evidence type="ECO:0000313" key="2">
    <source>
        <dbReference type="EMBL" id="MBG0566534.1"/>
    </source>
</evidence>
<dbReference type="AlphaFoldDB" id="A0A931G5S4"/>
<evidence type="ECO:0000313" key="3">
    <source>
        <dbReference type="Proteomes" id="UP000598146"/>
    </source>
</evidence>